<organism evidence="2 3">
    <name type="scientific">Micromonospora olivasterospora</name>
    <dbReference type="NCBI Taxonomy" id="1880"/>
    <lineage>
        <taxon>Bacteria</taxon>
        <taxon>Bacillati</taxon>
        <taxon>Actinomycetota</taxon>
        <taxon>Actinomycetes</taxon>
        <taxon>Micromonosporales</taxon>
        <taxon>Micromonosporaceae</taxon>
        <taxon>Micromonospora</taxon>
    </lineage>
</organism>
<dbReference type="RefSeq" id="WP_145776457.1">
    <property type="nucleotide sequence ID" value="NZ_BAAATQ010000123.1"/>
</dbReference>
<evidence type="ECO:0000313" key="3">
    <source>
        <dbReference type="Proteomes" id="UP000319825"/>
    </source>
</evidence>
<dbReference type="InterPro" id="IPR037401">
    <property type="entry name" value="SnoaL-like"/>
</dbReference>
<reference evidence="2 3" key="1">
    <citation type="submission" date="2019-07" db="EMBL/GenBank/DDBJ databases">
        <title>R&amp;d 2014.</title>
        <authorList>
            <person name="Klenk H.-P."/>
        </authorList>
    </citation>
    <scope>NUCLEOTIDE SEQUENCE [LARGE SCALE GENOMIC DNA]</scope>
    <source>
        <strain evidence="2 3">DSM 43868</strain>
    </source>
</reference>
<dbReference type="Proteomes" id="UP000319825">
    <property type="component" value="Unassembled WGS sequence"/>
</dbReference>
<dbReference type="EMBL" id="VLKE01000001">
    <property type="protein sequence ID" value="TWH70085.1"/>
    <property type="molecule type" value="Genomic_DNA"/>
</dbReference>
<comment type="caution">
    <text evidence="2">The sequence shown here is derived from an EMBL/GenBank/DDBJ whole genome shotgun (WGS) entry which is preliminary data.</text>
</comment>
<dbReference type="AlphaFoldDB" id="A0A562IH87"/>
<gene>
    <name evidence="2" type="ORF">JD77_05106</name>
</gene>
<accession>A0A562IH87</accession>
<feature type="domain" description="SnoaL-like" evidence="1">
    <location>
        <begin position="10"/>
        <end position="118"/>
    </location>
</feature>
<protein>
    <recommendedName>
        <fullName evidence="1">SnoaL-like domain-containing protein</fullName>
    </recommendedName>
</protein>
<dbReference type="Gene3D" id="3.10.450.50">
    <property type="match status" value="1"/>
</dbReference>
<keyword evidence="3" id="KW-1185">Reference proteome</keyword>
<sequence length="138" mass="15372">MTTNRDIVTRAFADWSAGTGAISDIFAPEMRWEVVGESVVAGTYHSADEFITKALGPFNARFRPDSPYRPVNRRAIYEDAEANTVVTLFDGRGITLAGTPYENTYAWFLTLRDGRVVDGKALFDSRAFDDLWKIQPAG</sequence>
<dbReference type="SUPFAM" id="SSF54427">
    <property type="entry name" value="NTF2-like"/>
    <property type="match status" value="1"/>
</dbReference>
<name>A0A562IH87_MICOL</name>
<dbReference type="OrthoDB" id="6657864at2"/>
<evidence type="ECO:0000259" key="1">
    <source>
        <dbReference type="Pfam" id="PF12680"/>
    </source>
</evidence>
<proteinExistence type="predicted"/>
<evidence type="ECO:0000313" key="2">
    <source>
        <dbReference type="EMBL" id="TWH70085.1"/>
    </source>
</evidence>
<dbReference type="PANTHER" id="PTHR41252:SF1">
    <property type="entry name" value="BLR2505 PROTEIN"/>
    <property type="match status" value="1"/>
</dbReference>
<dbReference type="InterPro" id="IPR032710">
    <property type="entry name" value="NTF2-like_dom_sf"/>
</dbReference>
<dbReference type="Pfam" id="PF12680">
    <property type="entry name" value="SnoaL_2"/>
    <property type="match status" value="1"/>
</dbReference>
<dbReference type="PANTHER" id="PTHR41252">
    <property type="entry name" value="BLR2505 PROTEIN"/>
    <property type="match status" value="1"/>
</dbReference>